<dbReference type="OrthoDB" id="2293at2"/>
<comment type="catalytic activity">
    <reaction evidence="1 10">
        <text>alpha-D-galactose 1-phosphate + UDP-alpha-D-glucose = alpha-D-glucose 1-phosphate + UDP-alpha-D-galactose</text>
        <dbReference type="Rhea" id="RHEA:13989"/>
        <dbReference type="ChEBI" id="CHEBI:58336"/>
        <dbReference type="ChEBI" id="CHEBI:58601"/>
        <dbReference type="ChEBI" id="CHEBI:58885"/>
        <dbReference type="ChEBI" id="CHEBI:66914"/>
        <dbReference type="EC" id="2.7.7.12"/>
    </reaction>
</comment>
<evidence type="ECO:0000256" key="2">
    <source>
        <dbReference type="ARBA" id="ARBA00004496"/>
    </source>
</evidence>
<evidence type="ECO:0000256" key="8">
    <source>
        <dbReference type="ARBA" id="ARBA00023144"/>
    </source>
</evidence>
<evidence type="ECO:0000256" key="10">
    <source>
        <dbReference type="HAMAP-Rule" id="MF_00571"/>
    </source>
</evidence>
<dbReference type="EC" id="2.7.7.12" evidence="10"/>
<keyword evidence="8 10" id="KW-0299">Galactose metabolism</keyword>
<dbReference type="RefSeq" id="WP_066713226.1">
    <property type="nucleotide sequence ID" value="NZ_JARFNM010000001.1"/>
</dbReference>
<protein>
    <recommendedName>
        <fullName evidence="10">Galactose-1-phosphate uridylyltransferase</fullName>
        <shortName evidence="10">Gal-1-P uridylyltransferase</shortName>
        <ecNumber evidence="10">2.7.7.12</ecNumber>
    </recommendedName>
    <alternativeName>
        <fullName evidence="10">UDP-glucose--hexose-1-phosphate uridylyltransferase</fullName>
    </alternativeName>
</protein>
<comment type="subcellular location">
    <subcellularLocation>
        <location evidence="2 10">Cytoplasm</location>
    </subcellularLocation>
</comment>
<gene>
    <name evidence="10" type="primary">galT</name>
    <name evidence="13" type="ORF">HMPREF1872_00387</name>
</gene>
<dbReference type="EMBL" id="LSCV01000005">
    <property type="protein sequence ID" value="KXB42213.1"/>
    <property type="molecule type" value="Genomic_DNA"/>
</dbReference>
<keyword evidence="9 10" id="KW-0119">Carbohydrate metabolism</keyword>
<dbReference type="GO" id="GO:0005737">
    <property type="term" value="C:cytoplasm"/>
    <property type="evidence" value="ECO:0007669"/>
    <property type="project" value="UniProtKB-SubCell"/>
</dbReference>
<dbReference type="HAMAP" id="MF_00571">
    <property type="entry name" value="GalP_UDP_trans"/>
    <property type="match status" value="1"/>
</dbReference>
<evidence type="ECO:0000256" key="5">
    <source>
        <dbReference type="ARBA" id="ARBA00022490"/>
    </source>
</evidence>
<dbReference type="InterPro" id="IPR000766">
    <property type="entry name" value="GalP_uridyl_Trfase_II"/>
</dbReference>
<feature type="domain" description="Galactose-1-phosphate uridyl transferase C-terminal" evidence="12">
    <location>
        <begin position="256"/>
        <end position="435"/>
    </location>
</feature>
<dbReference type="InterPro" id="IPR005850">
    <property type="entry name" value="GalP_Utransf_C"/>
</dbReference>
<comment type="caution">
    <text evidence="13">The sequence shown here is derived from an EMBL/GenBank/DDBJ whole genome shotgun (WGS) entry which is preliminary data.</text>
</comment>
<dbReference type="PANTHER" id="PTHR39191:SF1">
    <property type="entry name" value="DUF4922 DOMAIN-CONTAINING PROTEIN"/>
    <property type="match status" value="1"/>
</dbReference>
<dbReference type="Pfam" id="PF01087">
    <property type="entry name" value="GalP_UDP_transf"/>
    <property type="match status" value="1"/>
</dbReference>
<evidence type="ECO:0000256" key="7">
    <source>
        <dbReference type="ARBA" id="ARBA00022695"/>
    </source>
</evidence>
<evidence type="ECO:0000256" key="9">
    <source>
        <dbReference type="ARBA" id="ARBA00023277"/>
    </source>
</evidence>
<evidence type="ECO:0000256" key="6">
    <source>
        <dbReference type="ARBA" id="ARBA00022679"/>
    </source>
</evidence>
<evidence type="ECO:0000259" key="11">
    <source>
        <dbReference type="Pfam" id="PF01087"/>
    </source>
</evidence>
<dbReference type="GO" id="GO:0008108">
    <property type="term" value="F:UDP-glucose:hexose-1-phosphate uridylyltransferase activity"/>
    <property type="evidence" value="ECO:0007669"/>
    <property type="project" value="UniProtKB-UniRule"/>
</dbReference>
<evidence type="ECO:0000313" key="13">
    <source>
        <dbReference type="EMBL" id="KXB42213.1"/>
    </source>
</evidence>
<name>A0A133YG94_9FIRM</name>
<dbReference type="STRING" id="1497955.HMPREF1872_00387"/>
<dbReference type="PROSITE" id="PS01163">
    <property type="entry name" value="GAL_P_UDP_TRANSF_II"/>
    <property type="match status" value="1"/>
</dbReference>
<keyword evidence="14" id="KW-1185">Reference proteome</keyword>
<dbReference type="Proteomes" id="UP000070080">
    <property type="component" value="Unassembled WGS sequence"/>
</dbReference>
<proteinExistence type="inferred from homology"/>
<dbReference type="InterPro" id="IPR023425">
    <property type="entry name" value="GalP_uridyl_Trfase_II_CS"/>
</dbReference>
<comment type="pathway">
    <text evidence="3 10">Carbohydrate metabolism; galactose metabolism.</text>
</comment>
<evidence type="ECO:0000259" key="12">
    <source>
        <dbReference type="Pfam" id="PF02744"/>
    </source>
</evidence>
<feature type="domain" description="Galactose-1-phosphate uridyl transferase N-terminal" evidence="11">
    <location>
        <begin position="29"/>
        <end position="240"/>
    </location>
</feature>
<evidence type="ECO:0000313" key="14">
    <source>
        <dbReference type="Proteomes" id="UP000070080"/>
    </source>
</evidence>
<keyword evidence="7 10" id="KW-0548">Nucleotidyltransferase</keyword>
<dbReference type="PATRIC" id="fig|1497955.3.peg.371"/>
<dbReference type="GO" id="GO:0006012">
    <property type="term" value="P:galactose metabolic process"/>
    <property type="evidence" value="ECO:0007669"/>
    <property type="project" value="UniProtKB-UniRule"/>
</dbReference>
<dbReference type="PIRSF" id="PIRSF006005">
    <property type="entry name" value="GalT_BS"/>
    <property type="match status" value="1"/>
</dbReference>
<dbReference type="NCBIfam" id="NF003629">
    <property type="entry name" value="PRK05270.1-2"/>
    <property type="match status" value="1"/>
</dbReference>
<organism evidence="13 14">
    <name type="scientific">Amygdalobacter nucleatus</name>
    <dbReference type="NCBI Taxonomy" id="3029274"/>
    <lineage>
        <taxon>Bacteria</taxon>
        <taxon>Bacillati</taxon>
        <taxon>Bacillota</taxon>
        <taxon>Clostridia</taxon>
        <taxon>Eubacteriales</taxon>
        <taxon>Oscillospiraceae</taxon>
        <taxon>Amygdalobacter</taxon>
    </lineage>
</organism>
<keyword evidence="5 10" id="KW-0963">Cytoplasm</keyword>
<dbReference type="PANTHER" id="PTHR39191">
    <property type="entry name" value="GALACTOSE-1-PHOSPHATE URIDYLYLTRANSFERASE"/>
    <property type="match status" value="1"/>
</dbReference>
<dbReference type="InterPro" id="IPR005849">
    <property type="entry name" value="GalP_Utransf_N"/>
</dbReference>
<evidence type="ECO:0000256" key="4">
    <source>
        <dbReference type="ARBA" id="ARBA00008706"/>
    </source>
</evidence>
<accession>A0A133YG94</accession>
<dbReference type="AlphaFoldDB" id="A0A133YG94"/>
<evidence type="ECO:0000256" key="3">
    <source>
        <dbReference type="ARBA" id="ARBA00004947"/>
    </source>
</evidence>
<dbReference type="Pfam" id="PF02744">
    <property type="entry name" value="GalP_UDP_tr_C"/>
    <property type="match status" value="1"/>
</dbReference>
<dbReference type="UniPathway" id="UPA00214"/>
<reference evidence="14" key="1">
    <citation type="submission" date="2016-01" db="EMBL/GenBank/DDBJ databases">
        <authorList>
            <person name="Mitreva M."/>
            <person name="Pepin K.H."/>
            <person name="Mihindukulasuriya K.A."/>
            <person name="Fulton R."/>
            <person name="Fronick C."/>
            <person name="O'Laughlin M."/>
            <person name="Miner T."/>
            <person name="Herter B."/>
            <person name="Rosa B.A."/>
            <person name="Cordes M."/>
            <person name="Tomlinson C."/>
            <person name="Wollam A."/>
            <person name="Palsikar V.B."/>
            <person name="Mardis E.R."/>
            <person name="Wilson R.K."/>
        </authorList>
    </citation>
    <scope>NUCLEOTIDE SEQUENCE [LARGE SCALE GENOMIC DNA]</scope>
    <source>
        <strain evidence="14">KA00274</strain>
    </source>
</reference>
<sequence length="520" mass="58955">MDDRLNYYLAALVAYGRREQLLESDEDEIYALNRLLAVFKQTDYQAPELSETELAELNELSLADILQGLLVEADSLNLVDTTSVVLSDLFDSQLMNCLLPRPSEVKRKFQALYAESPKAATDYFYHFSQESDYIRRYRISKDVKWQTDTEYGPLDITINLSKPEKDPRAIKQAAQQKASSYPKCMLCKESMGYAGRLNYPGRSNHRILPLELANERWYFQYSPYVYYNEHCIVLSAEHRPMKICNLTFERLLDFIDQFPHYCIGSNADLPIVGGSILSHDHFQGGHYTFPMQRAKVLFNLPGLAKYPDVEVAYLNWPLSVIRLSAKARKPVSELASLILQAWRTYTDAELNIYASTGEGKNLEKHNTITPIARKHEGKYELYLVLRNNLTTDEHPLGVYHPHADKHHIKKENIGLIEVMGLAVLPARLKSELHDLQVLLAKGETGENDPRLAIHAKWAGELLAKYGAKAFKSETGQAILAKETGLVFKGCLEDAGVYKLNQAGEAGVKRFFEAVSKLASI</sequence>
<keyword evidence="6 10" id="KW-0808">Transferase</keyword>
<evidence type="ECO:0000256" key="1">
    <source>
        <dbReference type="ARBA" id="ARBA00001107"/>
    </source>
</evidence>
<comment type="similarity">
    <text evidence="4 10">Belongs to the galactose-1-phosphate uridylyltransferase type 2 family.</text>
</comment>